<dbReference type="GO" id="GO:0019205">
    <property type="term" value="F:nucleobase-containing compound kinase activity"/>
    <property type="evidence" value="ECO:0007669"/>
    <property type="project" value="InterPro"/>
</dbReference>
<dbReference type="Proteomes" id="UP000800035">
    <property type="component" value="Unassembled WGS sequence"/>
</dbReference>
<dbReference type="Gene3D" id="3.40.50.300">
    <property type="entry name" value="P-loop containing nucleotide triphosphate hydrolases"/>
    <property type="match status" value="1"/>
</dbReference>
<dbReference type="AlphaFoldDB" id="A0A6A5TC27"/>
<dbReference type="CDD" id="cd01428">
    <property type="entry name" value="ADK"/>
    <property type="match status" value="1"/>
</dbReference>
<gene>
    <name evidence="5" type="ORF">CC80DRAFT_529199</name>
</gene>
<dbReference type="InterPro" id="IPR027417">
    <property type="entry name" value="P-loop_NTPase"/>
</dbReference>
<evidence type="ECO:0000256" key="2">
    <source>
        <dbReference type="ARBA" id="ARBA00022741"/>
    </source>
</evidence>
<organism evidence="5 6">
    <name type="scientific">Byssothecium circinans</name>
    <dbReference type="NCBI Taxonomy" id="147558"/>
    <lineage>
        <taxon>Eukaryota</taxon>
        <taxon>Fungi</taxon>
        <taxon>Dikarya</taxon>
        <taxon>Ascomycota</taxon>
        <taxon>Pezizomycotina</taxon>
        <taxon>Dothideomycetes</taxon>
        <taxon>Pleosporomycetidae</taxon>
        <taxon>Pleosporales</taxon>
        <taxon>Massarineae</taxon>
        <taxon>Massarinaceae</taxon>
        <taxon>Byssothecium</taxon>
    </lineage>
</organism>
<dbReference type="InterPro" id="IPR033690">
    <property type="entry name" value="Adenylat_kinase_CS"/>
</dbReference>
<keyword evidence="5" id="KW-0378">Hydrolase</keyword>
<evidence type="ECO:0000256" key="1">
    <source>
        <dbReference type="ARBA" id="ARBA00022679"/>
    </source>
</evidence>
<dbReference type="EMBL" id="ML977031">
    <property type="protein sequence ID" value="KAF1949820.1"/>
    <property type="molecule type" value="Genomic_DNA"/>
</dbReference>
<keyword evidence="6" id="KW-1185">Reference proteome</keyword>
<keyword evidence="2" id="KW-0547">Nucleotide-binding</keyword>
<dbReference type="PROSITE" id="PS00113">
    <property type="entry name" value="ADENYLATE_KINASE"/>
    <property type="match status" value="1"/>
</dbReference>
<evidence type="ECO:0000256" key="4">
    <source>
        <dbReference type="RuleBase" id="RU003330"/>
    </source>
</evidence>
<dbReference type="GO" id="GO:0005524">
    <property type="term" value="F:ATP binding"/>
    <property type="evidence" value="ECO:0007669"/>
    <property type="project" value="InterPro"/>
</dbReference>
<dbReference type="GO" id="GO:0016787">
    <property type="term" value="F:hydrolase activity"/>
    <property type="evidence" value="ECO:0007669"/>
    <property type="project" value="UniProtKB-KW"/>
</dbReference>
<evidence type="ECO:0000313" key="5">
    <source>
        <dbReference type="EMBL" id="KAF1949820.1"/>
    </source>
</evidence>
<accession>A0A6A5TC27</accession>
<keyword evidence="1 4" id="KW-0808">Transferase</keyword>
<dbReference type="HAMAP" id="MF_00235">
    <property type="entry name" value="Adenylate_kinase_Adk"/>
    <property type="match status" value="1"/>
</dbReference>
<protein>
    <submittedName>
        <fullName evidence="5">P-loop containing nucleoside triphosphate hydrolase protein</fullName>
    </submittedName>
</protein>
<keyword evidence="3 4" id="KW-0418">Kinase</keyword>
<dbReference type="Pfam" id="PF00406">
    <property type="entry name" value="ADK"/>
    <property type="match status" value="1"/>
</dbReference>
<evidence type="ECO:0000256" key="3">
    <source>
        <dbReference type="ARBA" id="ARBA00022777"/>
    </source>
</evidence>
<dbReference type="OrthoDB" id="442176at2759"/>
<sequence length="207" mass="22781">MPVSASTFSIIFVLGAPGAGKGTLCTHLARIHNLVHFSVGDTLRAYRKANPDTPLAAIIENKLENQGFLTSSELGPFLDQAIKDAGTTANGILIDGFPRCKEQAESFDEKSGYRPDAVLKVVVEKEKAKMRYLSRGRDSNDSAEKFEKRFAEYERESPPVEKLYVDAGILMEVDANGTKEENLEVLMKNLNESDLWQRIIAKGTSAA</sequence>
<dbReference type="GO" id="GO:0006139">
    <property type="term" value="P:nucleobase-containing compound metabolic process"/>
    <property type="evidence" value="ECO:0007669"/>
    <property type="project" value="InterPro"/>
</dbReference>
<dbReference type="PANTHER" id="PTHR23359">
    <property type="entry name" value="NUCLEOTIDE KINASE"/>
    <property type="match status" value="1"/>
</dbReference>
<proteinExistence type="inferred from homology"/>
<evidence type="ECO:0000313" key="6">
    <source>
        <dbReference type="Proteomes" id="UP000800035"/>
    </source>
</evidence>
<dbReference type="InterPro" id="IPR000850">
    <property type="entry name" value="Adenylat/UMP-CMP_kin"/>
</dbReference>
<dbReference type="PRINTS" id="PR00094">
    <property type="entry name" value="ADENYLTKNASE"/>
</dbReference>
<name>A0A6A5TC27_9PLEO</name>
<dbReference type="SUPFAM" id="SSF52540">
    <property type="entry name" value="P-loop containing nucleoside triphosphate hydrolases"/>
    <property type="match status" value="1"/>
</dbReference>
<reference evidence="5" key="1">
    <citation type="journal article" date="2020" name="Stud. Mycol.">
        <title>101 Dothideomycetes genomes: a test case for predicting lifestyles and emergence of pathogens.</title>
        <authorList>
            <person name="Haridas S."/>
            <person name="Albert R."/>
            <person name="Binder M."/>
            <person name="Bloem J."/>
            <person name="Labutti K."/>
            <person name="Salamov A."/>
            <person name="Andreopoulos B."/>
            <person name="Baker S."/>
            <person name="Barry K."/>
            <person name="Bills G."/>
            <person name="Bluhm B."/>
            <person name="Cannon C."/>
            <person name="Castanera R."/>
            <person name="Culley D."/>
            <person name="Daum C."/>
            <person name="Ezra D."/>
            <person name="Gonzalez J."/>
            <person name="Henrissat B."/>
            <person name="Kuo A."/>
            <person name="Liang C."/>
            <person name="Lipzen A."/>
            <person name="Lutzoni F."/>
            <person name="Magnuson J."/>
            <person name="Mondo S."/>
            <person name="Nolan M."/>
            <person name="Ohm R."/>
            <person name="Pangilinan J."/>
            <person name="Park H.-J."/>
            <person name="Ramirez L."/>
            <person name="Alfaro M."/>
            <person name="Sun H."/>
            <person name="Tritt A."/>
            <person name="Yoshinaga Y."/>
            <person name="Zwiers L.-H."/>
            <person name="Turgeon B."/>
            <person name="Goodwin S."/>
            <person name="Spatafora J."/>
            <person name="Crous P."/>
            <person name="Grigoriev I."/>
        </authorList>
    </citation>
    <scope>NUCLEOTIDE SEQUENCE</scope>
    <source>
        <strain evidence="5">CBS 675.92</strain>
    </source>
</reference>
<comment type="similarity">
    <text evidence="4">Belongs to the adenylate kinase family.</text>
</comment>